<dbReference type="EMBL" id="JAPFQL010000081">
    <property type="protein sequence ID" value="MDC5698741.1"/>
    <property type="molecule type" value="Genomic_DNA"/>
</dbReference>
<accession>A0ABT5GL52</accession>
<protein>
    <submittedName>
        <fullName evidence="1">Uncharacterized protein</fullName>
    </submittedName>
</protein>
<evidence type="ECO:0000313" key="2">
    <source>
        <dbReference type="Proteomes" id="UP001150259"/>
    </source>
</evidence>
<dbReference type="Proteomes" id="UP001150259">
    <property type="component" value="Unassembled WGS sequence"/>
</dbReference>
<dbReference type="RefSeq" id="WP_272463305.1">
    <property type="nucleotide sequence ID" value="NZ_JAPFQL010000081.1"/>
</dbReference>
<sequence length="77" mass="8332">MESVERGDHNGGATLEASHQFVSEAEQLVWERLGKHVSADTVLIPNLRLTNEKKDYELDIVAGSSRPTPAGRTSTAG</sequence>
<organism evidence="1 2">
    <name type="scientific">Intrasporangium calvum</name>
    <dbReference type="NCBI Taxonomy" id="53358"/>
    <lineage>
        <taxon>Bacteria</taxon>
        <taxon>Bacillati</taxon>
        <taxon>Actinomycetota</taxon>
        <taxon>Actinomycetes</taxon>
        <taxon>Micrococcales</taxon>
        <taxon>Intrasporangiaceae</taxon>
        <taxon>Intrasporangium</taxon>
    </lineage>
</organism>
<proteinExistence type="predicted"/>
<name>A0ABT5GL52_9MICO</name>
<reference evidence="1 2" key="1">
    <citation type="submission" date="2022-11" db="EMBL/GenBank/DDBJ databases">
        <title>Anaerobic phenanthrene biodegradation by a DNRA strain PheN6.</title>
        <authorList>
            <person name="Zhang Z."/>
        </authorList>
    </citation>
    <scope>NUCLEOTIDE SEQUENCE [LARGE SCALE GENOMIC DNA]</scope>
    <source>
        <strain evidence="1 2">PheN6</strain>
    </source>
</reference>
<gene>
    <name evidence="1" type="ORF">OO014_15910</name>
</gene>
<keyword evidence="2" id="KW-1185">Reference proteome</keyword>
<evidence type="ECO:0000313" key="1">
    <source>
        <dbReference type="EMBL" id="MDC5698741.1"/>
    </source>
</evidence>
<comment type="caution">
    <text evidence="1">The sequence shown here is derived from an EMBL/GenBank/DDBJ whole genome shotgun (WGS) entry which is preliminary data.</text>
</comment>